<feature type="domain" description="EMI" evidence="10">
    <location>
        <begin position="38"/>
        <end position="92"/>
    </location>
</feature>
<comment type="subunit">
    <text evidence="6">Binds to type I, II, and IV collagens.</text>
</comment>
<feature type="domain" description="FAS1" evidence="9">
    <location>
        <begin position="485"/>
        <end position="668"/>
    </location>
</feature>
<dbReference type="Proteomes" id="UP000250572">
    <property type="component" value="Unassembled WGS sequence"/>
</dbReference>
<evidence type="ECO:0000313" key="12">
    <source>
        <dbReference type="Proteomes" id="UP000250572"/>
    </source>
</evidence>
<evidence type="ECO:0000256" key="7">
    <source>
        <dbReference type="SAM" id="MobiDB-lite"/>
    </source>
</evidence>
<feature type="signal peptide" evidence="8">
    <location>
        <begin position="1"/>
        <end position="19"/>
    </location>
</feature>
<dbReference type="SMART" id="SM00554">
    <property type="entry name" value="FAS1"/>
    <property type="match status" value="4"/>
</dbReference>
<dbReference type="PANTHER" id="PTHR10900">
    <property type="entry name" value="PERIOSTIN-RELATED"/>
    <property type="match status" value="1"/>
</dbReference>
<keyword evidence="4" id="KW-1015">Disulfide bond</keyword>
<evidence type="ECO:0000256" key="5">
    <source>
        <dbReference type="ARBA" id="ARBA00045945"/>
    </source>
</evidence>
<evidence type="ECO:0000256" key="2">
    <source>
        <dbReference type="ARBA" id="ARBA00022553"/>
    </source>
</evidence>
<dbReference type="Gene3D" id="2.30.180.10">
    <property type="entry name" value="FAS1 domain"/>
    <property type="match status" value="4"/>
</dbReference>
<protein>
    <recommendedName>
        <fullName evidence="1">Transforming growth factor-beta-induced protein ig-h3</fullName>
    </recommendedName>
</protein>
<sequence length="744" mass="80079">MKSWLLFPVLAVVLAVCGARSPYQTVLQHSRIRGRQQGPNVCAMQQIKGTNRKYFTNCKQWYHRKICGKPTVITYECCPGYEKLPGEKGCPAALPLVNIYSTLGAVGASTTQMYSDRARLREEVEGPGSFTFFAPSNEAWAALPAEILDALVSNVNIELLNALHYHMVNRRLTSEELKHGSSFPSMYQDSHVHIHHYSNGHATNGIVHVIDRVITAVSSDMQSIVDVDDDLETLRAAFAAAGLSTLLESPGQYTIFAPTNDAFAKIPRETLNRILGDPVALKDLLNYHILKQLQCSESIVSGTSVETLQGSALEVGCDGDQMTLNGNAIVTKKDHLGTNGVIHYISQLLIPDSAKTLLELAEDSSVSTATRLFVDAGLSSHLTGSEALTMLAPLNDAFKGSPTMTPDLRALMKNHLLKQQLSSKALYHGQQLQTLGGLTLRVFVYRNVRTGSENLCIENACIAAHDRTGRFATMFTLDKVLAPPTGTLMDVLKADERFSQLVGAIQTVGMTELLNQQGALTFFAPTNEAFRALPPAELNRLLGECGGSDPGLWRFSEPGSGWPANQLSVSAGNADQLAAVLRLHLGEGLLVSGGISSHTRLAPLQGAKLELGMVSAAAAARLADGRPVAALTESLLQRNFTVYVNKVPVADADLMATNGVIHAVNAIIRPLAPKADQEQADGPAAATPVRNQSTPGGSGTVRDGSPANGAVRVLVLVLTMFVSSDDLFERVLMSRSSRTMNRRQ</sequence>
<evidence type="ECO:0000259" key="9">
    <source>
        <dbReference type="PROSITE" id="PS50213"/>
    </source>
</evidence>
<dbReference type="FunFam" id="2.30.180.10:FF:000002">
    <property type="entry name" value="periostin isoform X1"/>
    <property type="match status" value="1"/>
</dbReference>
<evidence type="ECO:0000256" key="4">
    <source>
        <dbReference type="ARBA" id="ARBA00023157"/>
    </source>
</evidence>
<proteinExistence type="predicted"/>
<comment type="caution">
    <text evidence="11">The sequence shown here is derived from an EMBL/GenBank/DDBJ whole genome shotgun (WGS) entry which is preliminary data.</text>
</comment>
<dbReference type="PANTHER" id="PTHR10900:SF82">
    <property type="entry name" value="TRANSFORMING GROWTH FACTOR-BETA-INDUCED PROTEIN IG-H3"/>
    <property type="match status" value="1"/>
</dbReference>
<dbReference type="InterPro" id="IPR050904">
    <property type="entry name" value="Adhesion/Biosynth-related"/>
</dbReference>
<feature type="domain" description="FAS1" evidence="9">
    <location>
        <begin position="218"/>
        <end position="349"/>
    </location>
</feature>
<dbReference type="PROSITE" id="PS51041">
    <property type="entry name" value="EMI"/>
    <property type="match status" value="1"/>
</dbReference>
<accession>A0A315VD95</accession>
<gene>
    <name evidence="11" type="ORF">CCH79_00020709</name>
</gene>
<dbReference type="InterPro" id="IPR036378">
    <property type="entry name" value="FAS1_dom_sf"/>
</dbReference>
<evidence type="ECO:0000256" key="8">
    <source>
        <dbReference type="SAM" id="SignalP"/>
    </source>
</evidence>
<evidence type="ECO:0000259" key="10">
    <source>
        <dbReference type="PROSITE" id="PS51041"/>
    </source>
</evidence>
<dbReference type="SUPFAM" id="SSF82153">
    <property type="entry name" value="FAS1 domain"/>
    <property type="match status" value="4"/>
</dbReference>
<dbReference type="InterPro" id="IPR011489">
    <property type="entry name" value="EMI_domain"/>
</dbReference>
<feature type="domain" description="FAS1" evidence="9">
    <location>
        <begin position="93"/>
        <end position="214"/>
    </location>
</feature>
<feature type="region of interest" description="Disordered" evidence="7">
    <location>
        <begin position="675"/>
        <end position="705"/>
    </location>
</feature>
<dbReference type="AlphaFoldDB" id="A0A315VD95"/>
<evidence type="ECO:0000313" key="11">
    <source>
        <dbReference type="EMBL" id="PWA20095.1"/>
    </source>
</evidence>
<reference evidence="11 12" key="1">
    <citation type="journal article" date="2018" name="G3 (Bethesda)">
        <title>A High-Quality Reference Genome for the Invasive Mosquitofish Gambusia affinis Using a Chicago Library.</title>
        <authorList>
            <person name="Hoffberg S.L."/>
            <person name="Troendle N.J."/>
            <person name="Glenn T.C."/>
            <person name="Mahmud O."/>
            <person name="Louha S."/>
            <person name="Chalopin D."/>
            <person name="Bennetzen J.L."/>
            <person name="Mauricio R."/>
        </authorList>
    </citation>
    <scope>NUCLEOTIDE SEQUENCE [LARGE SCALE GENOMIC DNA]</scope>
    <source>
        <strain evidence="11">NE01/NJP1002.9</strain>
        <tissue evidence="11">Muscle</tissue>
    </source>
</reference>
<dbReference type="EMBL" id="NHOQ01001988">
    <property type="protein sequence ID" value="PWA20095.1"/>
    <property type="molecule type" value="Genomic_DNA"/>
</dbReference>
<organism evidence="11 12">
    <name type="scientific">Gambusia affinis</name>
    <name type="common">Western mosquitofish</name>
    <name type="synonym">Heterandria affinis</name>
    <dbReference type="NCBI Taxonomy" id="33528"/>
    <lineage>
        <taxon>Eukaryota</taxon>
        <taxon>Metazoa</taxon>
        <taxon>Chordata</taxon>
        <taxon>Craniata</taxon>
        <taxon>Vertebrata</taxon>
        <taxon>Euteleostomi</taxon>
        <taxon>Actinopterygii</taxon>
        <taxon>Neopterygii</taxon>
        <taxon>Teleostei</taxon>
        <taxon>Neoteleostei</taxon>
        <taxon>Acanthomorphata</taxon>
        <taxon>Ovalentaria</taxon>
        <taxon>Atherinomorphae</taxon>
        <taxon>Cyprinodontiformes</taxon>
        <taxon>Poeciliidae</taxon>
        <taxon>Poeciliinae</taxon>
        <taxon>Gambusia</taxon>
    </lineage>
</organism>
<dbReference type="STRING" id="33528.ENSGAFP00000022016"/>
<keyword evidence="12" id="KW-1185">Reference proteome</keyword>
<dbReference type="PROSITE" id="PS50213">
    <property type="entry name" value="FAS1"/>
    <property type="match status" value="4"/>
</dbReference>
<name>A0A315VD95_GAMAF</name>
<evidence type="ECO:0000256" key="1">
    <source>
        <dbReference type="ARBA" id="ARBA00022081"/>
    </source>
</evidence>
<feature type="chain" id="PRO_5016377450" description="Transforming growth factor-beta-induced protein ig-h3" evidence="8">
    <location>
        <begin position="20"/>
        <end position="744"/>
    </location>
</feature>
<dbReference type="Pfam" id="PF02469">
    <property type="entry name" value="Fasciclin"/>
    <property type="match status" value="5"/>
</dbReference>
<evidence type="ECO:0000256" key="6">
    <source>
        <dbReference type="ARBA" id="ARBA00047016"/>
    </source>
</evidence>
<feature type="domain" description="FAS1" evidence="9">
    <location>
        <begin position="353"/>
        <end position="481"/>
    </location>
</feature>
<evidence type="ECO:0000256" key="3">
    <source>
        <dbReference type="ARBA" id="ARBA00022729"/>
    </source>
</evidence>
<dbReference type="InterPro" id="IPR000782">
    <property type="entry name" value="FAS1_domain"/>
</dbReference>
<keyword evidence="3 8" id="KW-0732">Signal</keyword>
<comment type="function">
    <text evidence="5">Plays a role in cell adhesion. May play a role in cell-collagen interactions.</text>
</comment>
<keyword evidence="2" id="KW-0597">Phosphoprotein</keyword>
<dbReference type="FunFam" id="2.30.180.10:FF:000003">
    <property type="entry name" value="periostin isoform X1"/>
    <property type="match status" value="1"/>
</dbReference>